<keyword evidence="5" id="KW-0378">Hydrolase</keyword>
<evidence type="ECO:0000256" key="5">
    <source>
        <dbReference type="ARBA" id="ARBA00022801"/>
    </source>
</evidence>
<dbReference type="CDD" id="cd16890">
    <property type="entry name" value="lyz_i"/>
    <property type="match status" value="1"/>
</dbReference>
<dbReference type="PANTHER" id="PTHR11195">
    <property type="entry name" value="DESTABILASE-RELATED"/>
    <property type="match status" value="1"/>
</dbReference>
<keyword evidence="7" id="KW-1015">Disulfide bond</keyword>
<dbReference type="GeneID" id="105368412"/>
<feature type="disulfide bond" evidence="7">
    <location>
        <begin position="18"/>
        <end position="24"/>
    </location>
</feature>
<dbReference type="Proteomes" id="UP000695007">
    <property type="component" value="Unplaced"/>
</dbReference>
<organism evidence="8 9">
    <name type="scientific">Ceratosolen solmsi marchali</name>
    <dbReference type="NCBI Taxonomy" id="326594"/>
    <lineage>
        <taxon>Eukaryota</taxon>
        <taxon>Metazoa</taxon>
        <taxon>Ecdysozoa</taxon>
        <taxon>Arthropoda</taxon>
        <taxon>Hexapoda</taxon>
        <taxon>Insecta</taxon>
        <taxon>Pterygota</taxon>
        <taxon>Neoptera</taxon>
        <taxon>Endopterygota</taxon>
        <taxon>Hymenoptera</taxon>
        <taxon>Apocrita</taxon>
        <taxon>Proctotrupomorpha</taxon>
        <taxon>Chalcidoidea</taxon>
        <taxon>Agaonidae</taxon>
        <taxon>Agaoninae</taxon>
        <taxon>Ceratosolen</taxon>
    </lineage>
</organism>
<name>A0AAJ6YWH8_9HYME</name>
<protein>
    <recommendedName>
        <fullName evidence="2">lysozyme</fullName>
        <ecNumber evidence="2">3.2.1.17</ecNumber>
    </recommendedName>
</protein>
<proteinExistence type="predicted"/>
<dbReference type="InterPro" id="IPR023346">
    <property type="entry name" value="Lysozyme-like_dom_sf"/>
</dbReference>
<evidence type="ECO:0000256" key="6">
    <source>
        <dbReference type="ARBA" id="ARBA00023295"/>
    </source>
</evidence>
<evidence type="ECO:0000256" key="3">
    <source>
        <dbReference type="ARBA" id="ARBA00022529"/>
    </source>
</evidence>
<feature type="disulfide bond" evidence="7">
    <location>
        <begin position="30"/>
        <end position="35"/>
    </location>
</feature>
<comment type="catalytic activity">
    <reaction evidence="1">
        <text>Hydrolysis of (1-&gt;4)-beta-linkages between N-acetylmuramic acid and N-acetyl-D-glucosamine residues in a peptidoglycan and between N-acetyl-D-glucosamine residues in chitodextrins.</text>
        <dbReference type="EC" id="3.2.1.17"/>
    </reaction>
</comment>
<dbReference type="PROSITE" id="PS00018">
    <property type="entry name" value="EF_HAND_1"/>
    <property type="match status" value="1"/>
</dbReference>
<evidence type="ECO:0000256" key="4">
    <source>
        <dbReference type="ARBA" id="ARBA00022638"/>
    </source>
</evidence>
<dbReference type="InterPro" id="IPR008597">
    <property type="entry name" value="Invert_lysozyme"/>
</dbReference>
<keyword evidence="8" id="KW-1185">Reference proteome</keyword>
<dbReference type="InterPro" id="IPR018247">
    <property type="entry name" value="EF_Hand_1_Ca_BS"/>
</dbReference>
<keyword evidence="6" id="KW-0326">Glycosidase</keyword>
<gene>
    <name evidence="9" type="primary">LOC105368412</name>
</gene>
<evidence type="ECO:0000313" key="9">
    <source>
        <dbReference type="RefSeq" id="XP_011505724.1"/>
    </source>
</evidence>
<dbReference type="Pfam" id="PF05497">
    <property type="entry name" value="Destabilase"/>
    <property type="match status" value="1"/>
</dbReference>
<dbReference type="RefSeq" id="XP_011505724.1">
    <property type="nucleotide sequence ID" value="XM_011507422.1"/>
</dbReference>
<feature type="disulfide bond" evidence="7">
    <location>
        <begin position="13"/>
        <end position="97"/>
    </location>
</feature>
<evidence type="ECO:0000256" key="2">
    <source>
        <dbReference type="ARBA" id="ARBA00012732"/>
    </source>
</evidence>
<dbReference type="SUPFAM" id="SSF53955">
    <property type="entry name" value="Lysozyme-like"/>
    <property type="match status" value="1"/>
</dbReference>
<dbReference type="GO" id="GO:0042742">
    <property type="term" value="P:defense response to bacterium"/>
    <property type="evidence" value="ECO:0007669"/>
    <property type="project" value="UniProtKB-KW"/>
</dbReference>
<keyword evidence="3" id="KW-0929">Antimicrobial</keyword>
<dbReference type="EC" id="3.2.1.17" evidence="2"/>
<dbReference type="Gene3D" id="1.10.530.10">
    <property type="match status" value="1"/>
</dbReference>
<dbReference type="PROSITE" id="PS51257">
    <property type="entry name" value="PROKAR_LIPOPROTEIN"/>
    <property type="match status" value="1"/>
</dbReference>
<sequence length="131" mass="14080">MDLNEKETVSRECLGCICEAASGCNTTLGCTGDICGAFHITWGYWADAGKPTLPGVSNTDLNAYSSCANNVQCAGLIVEGYMKKYAKDCDNDGVINCNDYVRIHYLGASGCSGALESKYENAYNNCQQIFI</sequence>
<feature type="disulfide bond" evidence="7">
    <location>
        <begin position="67"/>
        <end position="73"/>
    </location>
</feature>
<evidence type="ECO:0000256" key="7">
    <source>
        <dbReference type="PIRSR" id="PIRSR608597-3"/>
    </source>
</evidence>
<dbReference type="AlphaFoldDB" id="A0AAJ6YWH8"/>
<dbReference type="PANTHER" id="PTHR11195:SF22">
    <property type="entry name" value="LYSOZYME"/>
    <property type="match status" value="1"/>
</dbReference>
<dbReference type="PROSITE" id="PS51909">
    <property type="entry name" value="LYSOZYME_I"/>
    <property type="match status" value="1"/>
</dbReference>
<dbReference type="GO" id="GO:0031640">
    <property type="term" value="P:killing of cells of another organism"/>
    <property type="evidence" value="ECO:0007669"/>
    <property type="project" value="UniProtKB-KW"/>
</dbReference>
<dbReference type="GO" id="GO:0003796">
    <property type="term" value="F:lysozyme activity"/>
    <property type="evidence" value="ECO:0007669"/>
    <property type="project" value="UniProtKB-EC"/>
</dbReference>
<evidence type="ECO:0000313" key="8">
    <source>
        <dbReference type="Proteomes" id="UP000695007"/>
    </source>
</evidence>
<evidence type="ECO:0000256" key="1">
    <source>
        <dbReference type="ARBA" id="ARBA00000632"/>
    </source>
</evidence>
<keyword evidence="4" id="KW-0081">Bacteriolytic enzyme</keyword>
<dbReference type="FunFam" id="1.10.530.10:FF:000019">
    <property type="entry name" value="lysozyme"/>
    <property type="match status" value="1"/>
</dbReference>
<dbReference type="KEGG" id="csol:105368412"/>
<accession>A0AAJ6YWH8</accession>
<reference evidence="9" key="1">
    <citation type="submission" date="2025-08" db="UniProtKB">
        <authorList>
            <consortium name="RefSeq"/>
        </authorList>
    </citation>
    <scope>IDENTIFICATION</scope>
</reference>